<dbReference type="EMBL" id="LUCS01000028">
    <property type="protein sequence ID" value="KAF6509860.1"/>
    <property type="molecule type" value="Genomic_DNA"/>
</dbReference>
<gene>
    <name evidence="2" type="ORF">B4109_1830</name>
    <name evidence="1" type="ORF">GS8_2017</name>
</gene>
<comment type="caution">
    <text evidence="2">The sequence shown here is derived from an EMBL/GenBank/DDBJ whole genome shotgun (WGS) entry which is preliminary data.</text>
</comment>
<dbReference type="EMBL" id="LQYV01000154">
    <property type="protein sequence ID" value="KYD19523.1"/>
    <property type="molecule type" value="Genomic_DNA"/>
</dbReference>
<evidence type="ECO:0000313" key="2">
    <source>
        <dbReference type="EMBL" id="KYD19523.1"/>
    </source>
</evidence>
<dbReference type="Proteomes" id="UP000075424">
    <property type="component" value="Unassembled WGS sequence"/>
</dbReference>
<name>A0A150M4S4_GEOSE</name>
<dbReference type="Proteomes" id="UP000773850">
    <property type="component" value="Unassembled WGS sequence"/>
</dbReference>
<organism evidence="2 3">
    <name type="scientific">Geobacillus stearothermophilus</name>
    <name type="common">Bacillus stearothermophilus</name>
    <dbReference type="NCBI Taxonomy" id="1422"/>
    <lineage>
        <taxon>Bacteria</taxon>
        <taxon>Bacillati</taxon>
        <taxon>Bacillota</taxon>
        <taxon>Bacilli</taxon>
        <taxon>Bacillales</taxon>
        <taxon>Anoxybacillaceae</taxon>
        <taxon>Geobacillus</taxon>
    </lineage>
</organism>
<protein>
    <submittedName>
        <fullName evidence="2">Uncharacterized protein</fullName>
    </submittedName>
</protein>
<reference evidence="2 3" key="1">
    <citation type="submission" date="2016-01" db="EMBL/GenBank/DDBJ databases">
        <title>Draft Genome Sequences of Seven Thermophilic Sporeformers Isolated from Foods.</title>
        <authorList>
            <person name="Berendsen E.M."/>
            <person name="Wells-Bennik M.H."/>
            <person name="Krawcyk A.O."/>
            <person name="De Jong A."/>
            <person name="Holsappel S."/>
            <person name="Eijlander R.T."/>
            <person name="Kuipers O.P."/>
        </authorList>
    </citation>
    <scope>NUCLEOTIDE SEQUENCE [LARGE SCALE GENOMIC DNA]</scope>
    <source>
        <strain evidence="2 3">B4109</strain>
    </source>
</reference>
<dbReference type="PATRIC" id="fig|1422.18.peg.2405"/>
<evidence type="ECO:0000313" key="1">
    <source>
        <dbReference type="EMBL" id="KAF6509860.1"/>
    </source>
</evidence>
<sequence length="38" mass="4776">MNRIRLLVCKRILERFFQSKQQKSKKEWAFFAHSFLFL</sequence>
<reference evidence="1 4" key="2">
    <citation type="submission" date="2016-03" db="EMBL/GenBank/DDBJ databases">
        <title>Spore heat resistance.</title>
        <authorList>
            <person name="Boekhorst J."/>
            <person name="Berendsen E.M."/>
            <person name="Wells-Bennik M.H."/>
            <person name="Kuipers O.P."/>
        </authorList>
    </citation>
    <scope>NUCLEOTIDE SEQUENCE [LARGE SCALE GENOMIC DNA]</scope>
    <source>
        <strain evidence="1 4">GS8</strain>
    </source>
</reference>
<keyword evidence="4" id="KW-1185">Reference proteome</keyword>
<proteinExistence type="predicted"/>
<evidence type="ECO:0000313" key="4">
    <source>
        <dbReference type="Proteomes" id="UP000773850"/>
    </source>
</evidence>
<accession>A0A150M4S4</accession>
<dbReference type="AlphaFoldDB" id="A0A150M4S4"/>
<evidence type="ECO:0000313" key="3">
    <source>
        <dbReference type="Proteomes" id="UP000075424"/>
    </source>
</evidence>